<evidence type="ECO:0000256" key="1">
    <source>
        <dbReference type="SAM" id="MobiDB-lite"/>
    </source>
</evidence>
<keyword evidence="2" id="KW-0812">Transmembrane</keyword>
<keyword evidence="2" id="KW-0472">Membrane</keyword>
<keyword evidence="2" id="KW-1133">Transmembrane helix</keyword>
<feature type="compositionally biased region" description="Low complexity" evidence="1">
    <location>
        <begin position="57"/>
        <end position="90"/>
    </location>
</feature>
<accession>G9MN90</accession>
<reference evidence="3 4" key="1">
    <citation type="journal article" date="2011" name="Genome Biol.">
        <title>Comparative genome sequence analysis underscores mycoparasitism as the ancestral life style of Trichoderma.</title>
        <authorList>
            <person name="Kubicek C.P."/>
            <person name="Herrera-Estrella A."/>
            <person name="Seidl-Seiboth V."/>
            <person name="Martinez D.A."/>
            <person name="Druzhinina I.S."/>
            <person name="Thon M."/>
            <person name="Zeilinger S."/>
            <person name="Casas-Flores S."/>
            <person name="Horwitz B.A."/>
            <person name="Mukherjee P.K."/>
            <person name="Mukherjee M."/>
            <person name="Kredics L."/>
            <person name="Alcaraz L.D."/>
            <person name="Aerts A."/>
            <person name="Antal Z."/>
            <person name="Atanasova L."/>
            <person name="Cervantes-Badillo M.G."/>
            <person name="Challacombe J."/>
            <person name="Chertkov O."/>
            <person name="McCluskey K."/>
            <person name="Coulpier F."/>
            <person name="Deshpande N."/>
            <person name="von Doehren H."/>
            <person name="Ebbole D.J."/>
            <person name="Esquivel-Naranjo E.U."/>
            <person name="Fekete E."/>
            <person name="Flipphi M."/>
            <person name="Glaser F."/>
            <person name="Gomez-Rodriguez E.Y."/>
            <person name="Gruber S."/>
            <person name="Han C."/>
            <person name="Henrissat B."/>
            <person name="Hermosa R."/>
            <person name="Hernandez-Onate M."/>
            <person name="Karaffa L."/>
            <person name="Kosti I."/>
            <person name="Le Crom S."/>
            <person name="Lindquist E."/>
            <person name="Lucas S."/>
            <person name="Luebeck M."/>
            <person name="Luebeck P.S."/>
            <person name="Margeot A."/>
            <person name="Metz B."/>
            <person name="Misra M."/>
            <person name="Nevalainen H."/>
            <person name="Omann M."/>
            <person name="Packer N."/>
            <person name="Perrone G."/>
            <person name="Uresti-Rivera E.E."/>
            <person name="Salamov A."/>
            <person name="Schmoll M."/>
            <person name="Seiboth B."/>
            <person name="Shapiro H."/>
            <person name="Sukno S."/>
            <person name="Tamayo-Ramos J.A."/>
            <person name="Tisch D."/>
            <person name="Wiest A."/>
            <person name="Wilkinson H.H."/>
            <person name="Zhang M."/>
            <person name="Coutinho P.M."/>
            <person name="Kenerley C.M."/>
            <person name="Monte E."/>
            <person name="Baker S.E."/>
            <person name="Grigoriev I.V."/>
        </authorList>
    </citation>
    <scope>NUCLEOTIDE SEQUENCE [LARGE SCALE GENOMIC DNA]</scope>
    <source>
        <strain evidence="4">Gv29-8 / FGSC 10586</strain>
    </source>
</reference>
<feature type="compositionally biased region" description="Polar residues" evidence="1">
    <location>
        <begin position="92"/>
        <end position="125"/>
    </location>
</feature>
<feature type="transmembrane region" description="Helical" evidence="2">
    <location>
        <begin position="218"/>
        <end position="244"/>
    </location>
</feature>
<evidence type="ECO:0000313" key="4">
    <source>
        <dbReference type="Proteomes" id="UP000007115"/>
    </source>
</evidence>
<dbReference type="HOGENOM" id="CLU_053581_0_0_1"/>
<sequence length="359" mass="38687">MAELSDIEEGCSGGASEQNGKEYQAKKDGGDHAWNGRGKGKGLQRQSHEFQPQYENSPVSITIIPPSLPPSSSASSASSSSSRTITPPDSALSPQRVSSSGTVQIASPEASSVTARSQTESSAWSPVSGPSRIYGITSETASSSTIAGHHYYGDGHQYRRNQPYIREGVPQAGRQPFWWMDSSAVDLPRHGDDERDCLLNDATRGGKEVKMQGVLHTVMHGVVLVLQCGVSLGVLTLFAWIALWKDEDGGLVGIPGSMLRSLPSLTTTFVLFISFVTLLIHEIYVLSPVVLLYLQAAILALTTVSATTMWMNCVQEDNVMLKCALISCSIMFWGMSGLAFLRAVVVWKVTSLDEDEASE</sequence>
<feature type="compositionally biased region" description="Basic and acidic residues" evidence="1">
    <location>
        <begin position="19"/>
        <end position="31"/>
    </location>
</feature>
<organism evidence="3 4">
    <name type="scientific">Hypocrea virens (strain Gv29-8 / FGSC 10586)</name>
    <name type="common">Gliocladium virens</name>
    <name type="synonym">Trichoderma virens</name>
    <dbReference type="NCBI Taxonomy" id="413071"/>
    <lineage>
        <taxon>Eukaryota</taxon>
        <taxon>Fungi</taxon>
        <taxon>Dikarya</taxon>
        <taxon>Ascomycota</taxon>
        <taxon>Pezizomycotina</taxon>
        <taxon>Sordariomycetes</taxon>
        <taxon>Hypocreomycetidae</taxon>
        <taxon>Hypocreales</taxon>
        <taxon>Hypocreaceae</taxon>
        <taxon>Trichoderma</taxon>
    </lineage>
</organism>
<dbReference type="EMBL" id="ABDF02000005">
    <property type="protein sequence ID" value="EHK23346.1"/>
    <property type="molecule type" value="Genomic_DNA"/>
</dbReference>
<protein>
    <submittedName>
        <fullName evidence="3">Uncharacterized protein</fullName>
    </submittedName>
</protein>
<feature type="region of interest" description="Disordered" evidence="1">
    <location>
        <begin position="1"/>
        <end position="130"/>
    </location>
</feature>
<dbReference type="AlphaFoldDB" id="G9MN90"/>
<keyword evidence="4" id="KW-1185">Reference proteome</keyword>
<comment type="caution">
    <text evidence="3">The sequence shown here is derived from an EMBL/GenBank/DDBJ whole genome shotgun (WGS) entry which is preliminary data.</text>
</comment>
<dbReference type="RefSeq" id="XP_013957577.1">
    <property type="nucleotide sequence ID" value="XM_014102102.1"/>
</dbReference>
<feature type="transmembrane region" description="Helical" evidence="2">
    <location>
        <begin position="323"/>
        <end position="345"/>
    </location>
</feature>
<dbReference type="Proteomes" id="UP000007115">
    <property type="component" value="Unassembled WGS sequence"/>
</dbReference>
<name>G9MN90_HYPVG</name>
<dbReference type="eggNOG" id="ENOG502RAAD">
    <property type="taxonomic scope" value="Eukaryota"/>
</dbReference>
<evidence type="ECO:0000256" key="2">
    <source>
        <dbReference type="SAM" id="Phobius"/>
    </source>
</evidence>
<evidence type="ECO:0000313" key="3">
    <source>
        <dbReference type="EMBL" id="EHK23346.1"/>
    </source>
</evidence>
<dbReference type="InParanoid" id="G9MN90"/>
<gene>
    <name evidence="3" type="ORF">TRIVIDRAFT_64202</name>
</gene>
<dbReference type="OMA" id="ISCSIMF"/>
<feature type="transmembrane region" description="Helical" evidence="2">
    <location>
        <begin position="290"/>
        <end position="311"/>
    </location>
</feature>
<proteinExistence type="predicted"/>
<dbReference type="GeneID" id="25796572"/>
<feature type="transmembrane region" description="Helical" evidence="2">
    <location>
        <begin position="265"/>
        <end position="284"/>
    </location>
</feature>
<dbReference type="VEuPathDB" id="FungiDB:TRIVIDRAFT_64202"/>
<dbReference type="OrthoDB" id="5105067at2759"/>